<dbReference type="PANTHER" id="PTHR37844:SF1">
    <property type="entry name" value="CALCINEURIN-LIKE PHOSPHOESTERASE DOMAIN-CONTAINING PROTEIN"/>
    <property type="match status" value="1"/>
</dbReference>
<evidence type="ECO:0000313" key="2">
    <source>
        <dbReference type="EMBL" id="MFC4674424.1"/>
    </source>
</evidence>
<evidence type="ECO:0000259" key="1">
    <source>
        <dbReference type="Pfam" id="PF00149"/>
    </source>
</evidence>
<reference evidence="3" key="1">
    <citation type="journal article" date="2019" name="Int. J. Syst. Evol. Microbiol.">
        <title>The Global Catalogue of Microorganisms (GCM) 10K type strain sequencing project: providing services to taxonomists for standard genome sequencing and annotation.</title>
        <authorList>
            <consortium name="The Broad Institute Genomics Platform"/>
            <consortium name="The Broad Institute Genome Sequencing Center for Infectious Disease"/>
            <person name="Wu L."/>
            <person name="Ma J."/>
        </authorList>
    </citation>
    <scope>NUCLEOTIDE SEQUENCE [LARGE SCALE GENOMIC DNA]</scope>
    <source>
        <strain evidence="3">CCUG 66188</strain>
    </source>
</reference>
<dbReference type="Gene3D" id="3.60.21.10">
    <property type="match status" value="1"/>
</dbReference>
<comment type="caution">
    <text evidence="2">The sequence shown here is derived from an EMBL/GenBank/DDBJ whole genome shotgun (WGS) entry which is preliminary data.</text>
</comment>
<organism evidence="2 3">
    <name type="scientific">Dysgonomonas termitidis</name>
    <dbReference type="NCBI Taxonomy" id="1516126"/>
    <lineage>
        <taxon>Bacteria</taxon>
        <taxon>Pseudomonadati</taxon>
        <taxon>Bacteroidota</taxon>
        <taxon>Bacteroidia</taxon>
        <taxon>Bacteroidales</taxon>
        <taxon>Dysgonomonadaceae</taxon>
        <taxon>Dysgonomonas</taxon>
    </lineage>
</organism>
<proteinExistence type="predicted"/>
<dbReference type="SUPFAM" id="SSF56300">
    <property type="entry name" value="Metallo-dependent phosphatases"/>
    <property type="match status" value="1"/>
</dbReference>
<dbReference type="Pfam" id="PF00149">
    <property type="entry name" value="Metallophos"/>
    <property type="match status" value="1"/>
</dbReference>
<dbReference type="InterPro" id="IPR029052">
    <property type="entry name" value="Metallo-depent_PP-like"/>
</dbReference>
<gene>
    <name evidence="2" type="ORF">ACFO6W_12025</name>
</gene>
<accession>A0ABV9KW18</accession>
<dbReference type="EMBL" id="JBHSGN010000075">
    <property type="protein sequence ID" value="MFC4674424.1"/>
    <property type="molecule type" value="Genomic_DNA"/>
</dbReference>
<sequence length="254" mass="29470">MKVQFASDLHLEFEENSLFIKDFPLIPCGDILLLAGDIGYIGHGTYKEHPFWDWASENFNQVLVVPGNHEFYGGYDTIRLKNGMKEEIRDNIHWYYNKCEVINGVEFLLTPLWSFIPVSAEDNVTSHMPDFKFINYNGKGLTADIYNKMHEQCISFLKYALHEDKKGIRVVVSHHLPSVKCMAEEFKGSALSNAFYTDLDSLIKMNIPEYWIFGHSHRNIRDIRIGQTRLYSNQLGYVNLKENLSFDRSMSIVL</sequence>
<dbReference type="InterPro" id="IPR004843">
    <property type="entry name" value="Calcineurin-like_PHP"/>
</dbReference>
<dbReference type="PANTHER" id="PTHR37844">
    <property type="entry name" value="SER/THR PROTEIN PHOSPHATASE SUPERFAMILY (AFU_ORTHOLOGUE AFUA_1G14840)"/>
    <property type="match status" value="1"/>
</dbReference>
<dbReference type="RefSeq" id="WP_379996717.1">
    <property type="nucleotide sequence ID" value="NZ_JBHSGN010000075.1"/>
</dbReference>
<name>A0ABV9KW18_9BACT</name>
<keyword evidence="3" id="KW-1185">Reference proteome</keyword>
<dbReference type="Proteomes" id="UP001596023">
    <property type="component" value="Unassembled WGS sequence"/>
</dbReference>
<feature type="domain" description="Calcineurin-like phosphoesterase" evidence="1">
    <location>
        <begin position="1"/>
        <end position="218"/>
    </location>
</feature>
<protein>
    <submittedName>
        <fullName evidence="2">Metallophosphoesterase</fullName>
    </submittedName>
</protein>
<evidence type="ECO:0000313" key="3">
    <source>
        <dbReference type="Proteomes" id="UP001596023"/>
    </source>
</evidence>